<organism evidence="1 2">
    <name type="scientific">Snodgrassella alvi SCGC AB-598-J21</name>
    <dbReference type="NCBI Taxonomy" id="1385367"/>
    <lineage>
        <taxon>Bacteria</taxon>
        <taxon>Pseudomonadati</taxon>
        <taxon>Pseudomonadota</taxon>
        <taxon>Betaproteobacteria</taxon>
        <taxon>Neisseriales</taxon>
        <taxon>Neisseriaceae</taxon>
        <taxon>Snodgrassella</taxon>
    </lineage>
</organism>
<protein>
    <recommendedName>
        <fullName evidence="3">HTH merR-type domain-containing protein</fullName>
    </recommendedName>
</protein>
<dbReference type="Proteomes" id="UP000027644">
    <property type="component" value="Unassembled WGS sequence"/>
</dbReference>
<name>A0A074W0I7_9NEIS</name>
<evidence type="ECO:0000313" key="1">
    <source>
        <dbReference type="EMBL" id="KEQ00959.1"/>
    </source>
</evidence>
<sequence>MENKPKQLLPIPAQRYFTLEELCRLADISAEQFSVWQQTHGIIVGYGGRHYTRADVIKVRQLRDSFTPYIDPFTRNQVDADGNPVINALETRQQIEKVVDNLNSVLAK</sequence>
<evidence type="ECO:0008006" key="3">
    <source>
        <dbReference type="Google" id="ProtNLM"/>
    </source>
</evidence>
<comment type="caution">
    <text evidence="1">The sequence shown here is derived from an EMBL/GenBank/DDBJ whole genome shotgun (WGS) entry which is preliminary data.</text>
</comment>
<evidence type="ECO:0000313" key="2">
    <source>
        <dbReference type="Proteomes" id="UP000027644"/>
    </source>
</evidence>
<dbReference type="EMBL" id="AVQL01000440">
    <property type="protein sequence ID" value="KEQ00959.1"/>
    <property type="molecule type" value="Genomic_DNA"/>
</dbReference>
<dbReference type="AlphaFoldDB" id="A0A074W0I7"/>
<reference evidence="1 2" key="1">
    <citation type="journal article" date="2014" name="PLoS Genet.">
        <title>Hidden diversity in honey bee gut symbionts detected by single-cell genomics.</title>
        <authorList>
            <person name="Engel P."/>
            <person name="Stepanauskas R."/>
            <person name="Moran N."/>
        </authorList>
    </citation>
    <scope>NUCLEOTIDE SEQUENCE [LARGE SCALE GENOMIC DNA]</scope>
    <source>
        <strain evidence="1 2">SCGC AB-598-J21</strain>
    </source>
</reference>
<proteinExistence type="predicted"/>
<accession>A0A074W0I7</accession>
<gene>
    <name evidence="1" type="ORF">SASC598J21_012430</name>
</gene>